<dbReference type="PANTHER" id="PTHR30002:SF4">
    <property type="entry name" value="EPOXYQUEUOSINE REDUCTASE"/>
    <property type="match status" value="1"/>
</dbReference>
<dbReference type="InterPro" id="IPR004453">
    <property type="entry name" value="QueG"/>
</dbReference>
<dbReference type="GO" id="GO:0046872">
    <property type="term" value="F:metal ion binding"/>
    <property type="evidence" value="ECO:0007669"/>
    <property type="project" value="UniProtKB-KW"/>
</dbReference>
<evidence type="ECO:0000313" key="10">
    <source>
        <dbReference type="EMBL" id="TDY44545.1"/>
    </source>
</evidence>
<dbReference type="Pfam" id="PF13484">
    <property type="entry name" value="Fer4_16"/>
    <property type="match status" value="1"/>
</dbReference>
<keyword evidence="11" id="KW-1185">Reference proteome</keyword>
<keyword evidence="3" id="KW-0819">tRNA processing</keyword>
<dbReference type="GO" id="GO:0051539">
    <property type="term" value="F:4 iron, 4 sulfur cluster binding"/>
    <property type="evidence" value="ECO:0007669"/>
    <property type="project" value="UniProtKB-KW"/>
</dbReference>
<dbReference type="RefSeq" id="WP_134159915.1">
    <property type="nucleotide sequence ID" value="NZ_BSUS01000001.1"/>
</dbReference>
<dbReference type="SUPFAM" id="SSF54862">
    <property type="entry name" value="4Fe-4S ferredoxins"/>
    <property type="match status" value="1"/>
</dbReference>
<keyword evidence="7" id="KW-0408">Iron</keyword>
<evidence type="ECO:0000256" key="6">
    <source>
        <dbReference type="ARBA" id="ARBA00023002"/>
    </source>
</evidence>
<keyword evidence="2" id="KW-0963">Cytoplasm</keyword>
<name>A0A4R8LK71_9BACL</name>
<dbReference type="Gene3D" id="3.30.70.20">
    <property type="match status" value="1"/>
</dbReference>
<dbReference type="InterPro" id="IPR013542">
    <property type="entry name" value="QueG_DUF1730"/>
</dbReference>
<dbReference type="GO" id="GO:0052693">
    <property type="term" value="F:epoxyqueuosine reductase activity"/>
    <property type="evidence" value="ECO:0007669"/>
    <property type="project" value="TreeGrafter"/>
</dbReference>
<dbReference type="AlphaFoldDB" id="A0A4R8LK71"/>
<feature type="domain" description="4Fe-4S ferredoxin-type" evidence="9">
    <location>
        <begin position="188"/>
        <end position="216"/>
    </location>
</feature>
<keyword evidence="6" id="KW-0560">Oxidoreductase</keyword>
<protein>
    <submittedName>
        <fullName evidence="10">Epoxyqueuosine reductase</fullName>
    </submittedName>
</protein>
<dbReference type="Gene3D" id="1.25.10.10">
    <property type="entry name" value="Leucine-rich Repeat Variant"/>
    <property type="match status" value="1"/>
</dbReference>
<accession>A0A4R8LK71</accession>
<dbReference type="InterPro" id="IPR004155">
    <property type="entry name" value="PBS_lyase_HEAT"/>
</dbReference>
<dbReference type="Pfam" id="PF13646">
    <property type="entry name" value="HEAT_2"/>
    <property type="match status" value="1"/>
</dbReference>
<evidence type="ECO:0000256" key="3">
    <source>
        <dbReference type="ARBA" id="ARBA00022694"/>
    </source>
</evidence>
<dbReference type="PROSITE" id="PS00198">
    <property type="entry name" value="4FE4S_FER_1"/>
    <property type="match status" value="1"/>
</dbReference>
<dbReference type="Pfam" id="PF08331">
    <property type="entry name" value="QueG_DUF1730"/>
    <property type="match status" value="1"/>
</dbReference>
<evidence type="ECO:0000256" key="2">
    <source>
        <dbReference type="ARBA" id="ARBA00022490"/>
    </source>
</evidence>
<evidence type="ECO:0000313" key="11">
    <source>
        <dbReference type="Proteomes" id="UP000294581"/>
    </source>
</evidence>
<evidence type="ECO:0000256" key="1">
    <source>
        <dbReference type="ARBA" id="ARBA00022485"/>
    </source>
</evidence>
<dbReference type="NCBIfam" id="TIGR00276">
    <property type="entry name" value="tRNA epoxyqueuosine(34) reductase QueG"/>
    <property type="match status" value="1"/>
</dbReference>
<dbReference type="SMART" id="SM00567">
    <property type="entry name" value="EZ_HEAT"/>
    <property type="match status" value="2"/>
</dbReference>
<dbReference type="InterPro" id="IPR017900">
    <property type="entry name" value="4Fe4S_Fe_S_CS"/>
</dbReference>
<keyword evidence="4" id="KW-0479">Metal-binding</keyword>
<reference evidence="10 11" key="1">
    <citation type="submission" date="2019-03" db="EMBL/GenBank/DDBJ databases">
        <title>Genomic Encyclopedia of Type Strains, Phase IV (KMG-IV): sequencing the most valuable type-strain genomes for metagenomic binning, comparative biology and taxonomic classification.</title>
        <authorList>
            <person name="Goeker M."/>
        </authorList>
    </citation>
    <scope>NUCLEOTIDE SEQUENCE [LARGE SCALE GENOMIC DNA]</scope>
    <source>
        <strain evidence="10 11">DSM 17974</strain>
    </source>
</reference>
<dbReference type="InterPro" id="IPR011989">
    <property type="entry name" value="ARM-like"/>
</dbReference>
<sequence length="391" mass="42733">MTPPLRLTRDDIAQMAAALDLPEIGVTDAEPFPELVAPLLAYEERGRTGFEAGDLASRIQPSLLFPEVKSIVVAALPYMTPAGEALARSHPRGEMRGQASGYTYGQDYHGVLRDRLTQLQAAIEDCLGRPVGARVAVDTSPLVDRRVAERSGVGWVGKNGMLYSERYGSYVFLGALLLDIEIADANSYPPAIGRHCGSCERCMTACPTGAIVGPGQLDATRCLSYITQMKGVIPRAYRKKMGRRVWGCDVCQTACPLNRMREAADDPAFHPNPELAYPDLVALLKMSNRQFMRVYGETAMGWRGVRTLQRNALIALGNIGRHDAIAHIEPFLRSDRVELRASAAWALGEIGGPDAVKLLVAAQAVEADEDVRRELEEAVMSIKNRTKEKEA</sequence>
<dbReference type="InterPro" id="IPR017896">
    <property type="entry name" value="4Fe4S_Fe-S-bd"/>
</dbReference>
<keyword evidence="8" id="KW-0411">Iron-sulfur</keyword>
<evidence type="ECO:0000256" key="4">
    <source>
        <dbReference type="ARBA" id="ARBA00022723"/>
    </source>
</evidence>
<dbReference type="PROSITE" id="PS51379">
    <property type="entry name" value="4FE4S_FER_2"/>
    <property type="match status" value="1"/>
</dbReference>
<dbReference type="InterPro" id="IPR016024">
    <property type="entry name" value="ARM-type_fold"/>
</dbReference>
<gene>
    <name evidence="10" type="ORF">C7445_10943</name>
</gene>
<proteinExistence type="predicted"/>
<keyword evidence="5" id="KW-0671">Queuosine biosynthesis</keyword>
<evidence type="ECO:0000256" key="7">
    <source>
        <dbReference type="ARBA" id="ARBA00023004"/>
    </source>
</evidence>
<dbReference type="PANTHER" id="PTHR30002">
    <property type="entry name" value="EPOXYQUEUOSINE REDUCTASE"/>
    <property type="match status" value="1"/>
</dbReference>
<dbReference type="Proteomes" id="UP000294581">
    <property type="component" value="Unassembled WGS sequence"/>
</dbReference>
<evidence type="ECO:0000256" key="5">
    <source>
        <dbReference type="ARBA" id="ARBA00022785"/>
    </source>
</evidence>
<dbReference type="SUPFAM" id="SSF48371">
    <property type="entry name" value="ARM repeat"/>
    <property type="match status" value="1"/>
</dbReference>
<keyword evidence="1" id="KW-0004">4Fe-4S</keyword>
<evidence type="ECO:0000256" key="8">
    <source>
        <dbReference type="ARBA" id="ARBA00023014"/>
    </source>
</evidence>
<dbReference type="EMBL" id="SORF01000009">
    <property type="protein sequence ID" value="TDY44545.1"/>
    <property type="molecule type" value="Genomic_DNA"/>
</dbReference>
<organism evidence="10 11">
    <name type="scientific">Alicyclobacillus sacchari</name>
    <dbReference type="NCBI Taxonomy" id="392010"/>
    <lineage>
        <taxon>Bacteria</taxon>
        <taxon>Bacillati</taxon>
        <taxon>Bacillota</taxon>
        <taxon>Bacilli</taxon>
        <taxon>Bacillales</taxon>
        <taxon>Alicyclobacillaceae</taxon>
        <taxon>Alicyclobacillus</taxon>
    </lineage>
</organism>
<evidence type="ECO:0000259" key="9">
    <source>
        <dbReference type="PROSITE" id="PS51379"/>
    </source>
</evidence>
<comment type="caution">
    <text evidence="10">The sequence shown here is derived from an EMBL/GenBank/DDBJ whole genome shotgun (WGS) entry which is preliminary data.</text>
</comment>
<dbReference type="OrthoDB" id="9784571at2"/>
<dbReference type="GO" id="GO:0008616">
    <property type="term" value="P:tRNA queuosine(34) biosynthetic process"/>
    <property type="evidence" value="ECO:0007669"/>
    <property type="project" value="UniProtKB-KW"/>
</dbReference>